<dbReference type="RefSeq" id="WP_035722366.1">
    <property type="nucleotide sequence ID" value="NZ_BAVS01000004.1"/>
</dbReference>
<keyword evidence="2" id="KW-1185">Reference proteome</keyword>
<dbReference type="OrthoDB" id="2835365at2"/>
<reference evidence="1 2" key="1">
    <citation type="journal article" date="2014" name="Genome Announc.">
        <title>Draft Genome Sequence of the Boron-Tolerant and Moderately Halotolerant Bacterium Gracilibacillus boraciitolerans JCM 21714T.</title>
        <authorList>
            <person name="Ahmed I."/>
            <person name="Oshima K."/>
            <person name="Suda W."/>
            <person name="Kitamura K."/>
            <person name="Iida T."/>
            <person name="Ohmori Y."/>
            <person name="Fujiwara T."/>
            <person name="Hattori M."/>
            <person name="Ohkuma M."/>
        </authorList>
    </citation>
    <scope>NUCLEOTIDE SEQUENCE [LARGE SCALE GENOMIC DNA]</scope>
    <source>
        <strain evidence="1 2">JCM 21714</strain>
    </source>
</reference>
<dbReference type="eggNOG" id="ENOG5033RSF">
    <property type="taxonomic scope" value="Bacteria"/>
</dbReference>
<proteinExistence type="predicted"/>
<comment type="caution">
    <text evidence="1">The sequence shown here is derived from an EMBL/GenBank/DDBJ whole genome shotgun (WGS) entry which is preliminary data.</text>
</comment>
<gene>
    <name evidence="1" type="ORF">JCM21714_1410</name>
</gene>
<dbReference type="EMBL" id="BAVS01000004">
    <property type="protein sequence ID" value="GAE92412.1"/>
    <property type="molecule type" value="Genomic_DNA"/>
</dbReference>
<evidence type="ECO:0000313" key="2">
    <source>
        <dbReference type="Proteomes" id="UP000019102"/>
    </source>
</evidence>
<sequence length="242" mass="26380">MKSVYGLSELRDTTVGTVTNNSVEYVITTGAVGTDVSYLQSIERGRYLAGFAAEAGIGIRTNSIPIGDQVMRWGMFDDQNGAYFGGVDGTGIFVALRRQNQTPPPPAFNETIVYQNNWNVDPLDGTGPSGVTLNLANGNIFQIVFTWYGYGVIEYRVVVQNPETLAQEVVTVHRLKPLTETSFTDPNLPLRGEADNGGTDGNPLELFVSGRQYSIIGNVNPEFRITAASRSTTPPRLLEPRL</sequence>
<protein>
    <submittedName>
        <fullName evidence="1">Virion structural protein</fullName>
    </submittedName>
</protein>
<dbReference type="AlphaFoldDB" id="W4VGU4"/>
<dbReference type="Proteomes" id="UP000019102">
    <property type="component" value="Unassembled WGS sequence"/>
</dbReference>
<evidence type="ECO:0000313" key="1">
    <source>
        <dbReference type="EMBL" id="GAE92412.1"/>
    </source>
</evidence>
<name>W4VGU4_9BACI</name>
<accession>W4VGU4</accession>
<organism evidence="1 2">
    <name type="scientific">Gracilibacillus boraciitolerans JCM 21714</name>
    <dbReference type="NCBI Taxonomy" id="1298598"/>
    <lineage>
        <taxon>Bacteria</taxon>
        <taxon>Bacillati</taxon>
        <taxon>Bacillota</taxon>
        <taxon>Bacilli</taxon>
        <taxon>Bacillales</taxon>
        <taxon>Bacillaceae</taxon>
        <taxon>Gracilibacillus</taxon>
    </lineage>
</organism>